<sequence>MVSQFLTKHLNFSLVNLSVNPQSEKESMLQIYPDDYLTDGFFIALMQKQEA</sequence>
<dbReference type="GO" id="GO:0008168">
    <property type="term" value="F:methyltransferase activity"/>
    <property type="evidence" value="ECO:0007669"/>
    <property type="project" value="UniProtKB-KW"/>
</dbReference>
<dbReference type="GO" id="GO:0032259">
    <property type="term" value="P:methylation"/>
    <property type="evidence" value="ECO:0007669"/>
    <property type="project" value="UniProtKB-KW"/>
</dbReference>
<keyword evidence="1" id="KW-0808">Transferase</keyword>
<accession>A0AAU9D5J7</accession>
<keyword evidence="1" id="KW-0949">S-adenosyl-L-methionine</keyword>
<comment type="caution">
    <text evidence="1">Lacks conserved residue(s) required for the propagation of feature annotation.</text>
</comment>
<comment type="similarity">
    <text evidence="1">Belongs to the class I-like SAM-binding methyltransferase superfamily. RsmB/NOP family.</text>
</comment>
<feature type="domain" description="SAM-dependent MTase RsmB/NOP-type" evidence="2">
    <location>
        <begin position="1"/>
        <end position="49"/>
    </location>
</feature>
<gene>
    <name evidence="3" type="ORF">KIMC2_06490</name>
</gene>
<dbReference type="Gene3D" id="3.40.50.150">
    <property type="entry name" value="Vaccinia Virus protein VP39"/>
    <property type="match status" value="1"/>
</dbReference>
<evidence type="ECO:0000313" key="3">
    <source>
        <dbReference type="EMBL" id="BDR56087.1"/>
    </source>
</evidence>
<dbReference type="InterPro" id="IPR029063">
    <property type="entry name" value="SAM-dependent_MTases_sf"/>
</dbReference>
<evidence type="ECO:0000256" key="1">
    <source>
        <dbReference type="PROSITE-ProRule" id="PRU01023"/>
    </source>
</evidence>
<keyword evidence="1" id="KW-0489">Methyltransferase</keyword>
<protein>
    <recommendedName>
        <fullName evidence="2">SAM-dependent MTase RsmB/NOP-type domain-containing protein</fullName>
    </recommendedName>
</protein>
<evidence type="ECO:0000259" key="2">
    <source>
        <dbReference type="PROSITE" id="PS51686"/>
    </source>
</evidence>
<keyword evidence="1" id="KW-0694">RNA-binding</keyword>
<dbReference type="GO" id="GO:0003723">
    <property type="term" value="F:RNA binding"/>
    <property type="evidence" value="ECO:0007669"/>
    <property type="project" value="UniProtKB-UniRule"/>
</dbReference>
<name>A0AAU9D5J7_9LACO</name>
<reference evidence="3 4" key="1">
    <citation type="journal article" date="2023" name="Microbiol. Spectr.">
        <title>Symbiosis of Carpenter Bees with Uncharacterized Lactic Acid Bacteria Showing NAD Auxotrophy.</title>
        <authorList>
            <person name="Kawasaki S."/>
            <person name="Ozawa K."/>
            <person name="Mori T."/>
            <person name="Yamamoto A."/>
            <person name="Ito M."/>
            <person name="Ohkuma M."/>
            <person name="Sakamoto M."/>
            <person name="Matsutani M."/>
        </authorList>
    </citation>
    <scope>NUCLEOTIDE SEQUENCE [LARGE SCALE GENOMIC DNA]</scope>
    <source>
        <strain evidence="3 4">KimC2</strain>
    </source>
</reference>
<dbReference type="EMBL" id="AP026801">
    <property type="protein sequence ID" value="BDR56087.1"/>
    <property type="molecule type" value="Genomic_DNA"/>
</dbReference>
<keyword evidence="4" id="KW-1185">Reference proteome</keyword>
<dbReference type="AlphaFoldDB" id="A0AAU9D5J7"/>
<dbReference type="Proteomes" id="UP001321804">
    <property type="component" value="Chromosome"/>
</dbReference>
<dbReference type="InterPro" id="IPR001678">
    <property type="entry name" value="MeTrfase_RsmB-F_NOP2_dom"/>
</dbReference>
<dbReference type="KEGG" id="xak:KIMC2_06490"/>
<proteinExistence type="inferred from homology"/>
<organism evidence="3 4">
    <name type="scientific">Xylocopilactobacillus apis</name>
    <dbReference type="NCBI Taxonomy" id="2932183"/>
    <lineage>
        <taxon>Bacteria</taxon>
        <taxon>Bacillati</taxon>
        <taxon>Bacillota</taxon>
        <taxon>Bacilli</taxon>
        <taxon>Lactobacillales</taxon>
        <taxon>Lactobacillaceae</taxon>
        <taxon>Xylocopilactobacillus</taxon>
    </lineage>
</organism>
<evidence type="ECO:0000313" key="4">
    <source>
        <dbReference type="Proteomes" id="UP001321804"/>
    </source>
</evidence>
<dbReference type="PROSITE" id="PS51686">
    <property type="entry name" value="SAM_MT_RSMB_NOP"/>
    <property type="match status" value="1"/>
</dbReference>